<dbReference type="InterPro" id="IPR003660">
    <property type="entry name" value="HAMP_dom"/>
</dbReference>
<evidence type="ECO:0000313" key="13">
    <source>
        <dbReference type="EMBL" id="CAG9174501.1"/>
    </source>
</evidence>
<keyword evidence="10" id="KW-1133">Transmembrane helix</keyword>
<keyword evidence="7" id="KW-0547">Nucleotide-binding</keyword>
<keyword evidence="5" id="KW-0597">Phosphoprotein</keyword>
<dbReference type="Pfam" id="PF00512">
    <property type="entry name" value="HisKA"/>
    <property type="match status" value="1"/>
</dbReference>
<sequence length="434" mass="47939">MKLRIDTLFGRIALLIAAVLVISHFSWLAILRMDRREQRIDYSVEQMLFQLDSIQRALDAKPPVALPSLVEVAGEATAEEHARAPTERSRRLVERFSRRLPEGTQVRIEDESTPRIWIKLPNRADWIAMPILWVHNPPTDNRLVPGAMLVVGIAIVFALLIVWQIQRPVRDMAAAAQQLSRQQPVQPLRERGPRELRQLVERFNGMVADLARIDQERNTMLAGIAHDLKTPLARLRLRAEMLADPKAAAGVTRDVESMSAIVEQFLSFAQTAAPVARPVPVDRRMHELAASLAEQERPVTLSLAAGDGFRIIATQLDRIIGNLVDNAFHYGAPPVRIATARMPDGWHLTVEDAGPGIPEDAMEKVTLPFVRLDPARGGNAHSGLGLSIVERLVRQAGGRLILSNRPEGGLRAEMVFPFSAVPPVAAGVPATETA</sequence>
<dbReference type="SMART" id="SM00304">
    <property type="entry name" value="HAMP"/>
    <property type="match status" value="1"/>
</dbReference>
<dbReference type="SMART" id="SM00388">
    <property type="entry name" value="HisKA"/>
    <property type="match status" value="1"/>
</dbReference>
<proteinExistence type="predicted"/>
<protein>
    <recommendedName>
        <fullName evidence="3">histidine kinase</fullName>
        <ecNumber evidence="3">2.7.13.3</ecNumber>
    </recommendedName>
</protein>
<dbReference type="Pfam" id="PF02518">
    <property type="entry name" value="HATPase_c"/>
    <property type="match status" value="1"/>
</dbReference>
<dbReference type="SUPFAM" id="SSF47384">
    <property type="entry name" value="Homodimeric domain of signal transducing histidine kinase"/>
    <property type="match status" value="1"/>
</dbReference>
<dbReference type="GO" id="GO:0004673">
    <property type="term" value="F:protein histidine kinase activity"/>
    <property type="evidence" value="ECO:0007669"/>
    <property type="project" value="UniProtKB-EC"/>
</dbReference>
<evidence type="ECO:0000259" key="11">
    <source>
        <dbReference type="PROSITE" id="PS50109"/>
    </source>
</evidence>
<dbReference type="InterPro" id="IPR036097">
    <property type="entry name" value="HisK_dim/P_sf"/>
</dbReference>
<dbReference type="PANTHER" id="PTHR44936:SF10">
    <property type="entry name" value="SENSOR PROTEIN RSTB"/>
    <property type="match status" value="1"/>
</dbReference>
<dbReference type="PROSITE" id="PS50885">
    <property type="entry name" value="HAMP"/>
    <property type="match status" value="1"/>
</dbReference>
<evidence type="ECO:0000256" key="3">
    <source>
        <dbReference type="ARBA" id="ARBA00012438"/>
    </source>
</evidence>
<feature type="domain" description="Histidine kinase" evidence="11">
    <location>
        <begin position="223"/>
        <end position="420"/>
    </location>
</feature>
<comment type="subcellular location">
    <subcellularLocation>
        <location evidence="2">Cell membrane</location>
        <topology evidence="2">Multi-pass membrane protein</topology>
    </subcellularLocation>
</comment>
<dbReference type="CDD" id="cd06225">
    <property type="entry name" value="HAMP"/>
    <property type="match status" value="1"/>
</dbReference>
<dbReference type="Pfam" id="PF00672">
    <property type="entry name" value="HAMP"/>
    <property type="match status" value="1"/>
</dbReference>
<reference evidence="13 14" key="1">
    <citation type="submission" date="2021-08" db="EMBL/GenBank/DDBJ databases">
        <authorList>
            <person name="Peeters C."/>
        </authorList>
    </citation>
    <scope>NUCLEOTIDE SEQUENCE [LARGE SCALE GENOMIC DNA]</scope>
    <source>
        <strain evidence="13 14">LMG 21510</strain>
    </source>
</reference>
<dbReference type="SUPFAM" id="SSF55874">
    <property type="entry name" value="ATPase domain of HSP90 chaperone/DNA topoisomerase II/histidine kinase"/>
    <property type="match status" value="1"/>
</dbReference>
<evidence type="ECO:0000256" key="6">
    <source>
        <dbReference type="ARBA" id="ARBA00022679"/>
    </source>
</evidence>
<keyword evidence="8" id="KW-0418">Kinase</keyword>
<keyword evidence="6 13" id="KW-0808">Transferase</keyword>
<evidence type="ECO:0000256" key="9">
    <source>
        <dbReference type="ARBA" id="ARBA00022840"/>
    </source>
</evidence>
<evidence type="ECO:0000256" key="5">
    <source>
        <dbReference type="ARBA" id="ARBA00022553"/>
    </source>
</evidence>
<dbReference type="Proteomes" id="UP000721236">
    <property type="component" value="Unassembled WGS sequence"/>
</dbReference>
<dbReference type="InterPro" id="IPR003661">
    <property type="entry name" value="HisK_dim/P_dom"/>
</dbReference>
<dbReference type="PRINTS" id="PR00344">
    <property type="entry name" value="BCTRLSENSOR"/>
</dbReference>
<feature type="domain" description="HAMP" evidence="12">
    <location>
        <begin position="163"/>
        <end position="215"/>
    </location>
</feature>
<comment type="caution">
    <text evidence="13">The sequence shown here is derived from an EMBL/GenBank/DDBJ whole genome shotgun (WGS) entry which is preliminary data.</text>
</comment>
<dbReference type="SMART" id="SM00387">
    <property type="entry name" value="HATPase_c"/>
    <property type="match status" value="1"/>
</dbReference>
<evidence type="ECO:0000256" key="1">
    <source>
        <dbReference type="ARBA" id="ARBA00000085"/>
    </source>
</evidence>
<feature type="transmembrane region" description="Helical" evidence="10">
    <location>
        <begin position="143"/>
        <end position="163"/>
    </location>
</feature>
<evidence type="ECO:0000313" key="14">
    <source>
        <dbReference type="Proteomes" id="UP000721236"/>
    </source>
</evidence>
<dbReference type="InterPro" id="IPR004358">
    <property type="entry name" value="Sig_transdc_His_kin-like_C"/>
</dbReference>
<keyword evidence="10" id="KW-0472">Membrane</keyword>
<dbReference type="InterPro" id="IPR003594">
    <property type="entry name" value="HATPase_dom"/>
</dbReference>
<dbReference type="EMBL" id="CAJZAH010000002">
    <property type="protein sequence ID" value="CAG9174501.1"/>
    <property type="molecule type" value="Genomic_DNA"/>
</dbReference>
<name>A0ABM8X3M5_9BURK</name>
<dbReference type="PANTHER" id="PTHR44936">
    <property type="entry name" value="SENSOR PROTEIN CREC"/>
    <property type="match status" value="1"/>
</dbReference>
<dbReference type="Gene3D" id="3.30.565.10">
    <property type="entry name" value="Histidine kinase-like ATPase, C-terminal domain"/>
    <property type="match status" value="1"/>
</dbReference>
<evidence type="ECO:0000256" key="10">
    <source>
        <dbReference type="SAM" id="Phobius"/>
    </source>
</evidence>
<evidence type="ECO:0000256" key="7">
    <source>
        <dbReference type="ARBA" id="ARBA00022741"/>
    </source>
</evidence>
<comment type="catalytic activity">
    <reaction evidence="1">
        <text>ATP + protein L-histidine = ADP + protein N-phospho-L-histidine.</text>
        <dbReference type="EC" id="2.7.13.3"/>
    </reaction>
</comment>
<dbReference type="PROSITE" id="PS50109">
    <property type="entry name" value="HIS_KIN"/>
    <property type="match status" value="1"/>
</dbReference>
<evidence type="ECO:0000256" key="2">
    <source>
        <dbReference type="ARBA" id="ARBA00004651"/>
    </source>
</evidence>
<organism evidence="13 14">
    <name type="scientific">Cupriavidus respiraculi</name>
    <dbReference type="NCBI Taxonomy" id="195930"/>
    <lineage>
        <taxon>Bacteria</taxon>
        <taxon>Pseudomonadati</taxon>
        <taxon>Pseudomonadota</taxon>
        <taxon>Betaproteobacteria</taxon>
        <taxon>Burkholderiales</taxon>
        <taxon>Burkholderiaceae</taxon>
        <taxon>Cupriavidus</taxon>
    </lineage>
</organism>
<dbReference type="InterPro" id="IPR050980">
    <property type="entry name" value="2C_sensor_his_kinase"/>
</dbReference>
<evidence type="ECO:0000259" key="12">
    <source>
        <dbReference type="PROSITE" id="PS50885"/>
    </source>
</evidence>
<keyword evidence="4" id="KW-1003">Cell membrane</keyword>
<evidence type="ECO:0000256" key="4">
    <source>
        <dbReference type="ARBA" id="ARBA00022475"/>
    </source>
</evidence>
<dbReference type="InterPro" id="IPR036890">
    <property type="entry name" value="HATPase_C_sf"/>
</dbReference>
<dbReference type="Gene3D" id="1.10.287.130">
    <property type="match status" value="1"/>
</dbReference>
<dbReference type="InterPro" id="IPR005467">
    <property type="entry name" value="His_kinase_dom"/>
</dbReference>
<keyword evidence="9" id="KW-0067">ATP-binding</keyword>
<feature type="transmembrane region" description="Helical" evidence="10">
    <location>
        <begin position="12"/>
        <end position="30"/>
    </location>
</feature>
<dbReference type="RefSeq" id="WP_224042132.1">
    <property type="nucleotide sequence ID" value="NZ_CAJZAH010000002.1"/>
</dbReference>
<keyword evidence="10" id="KW-0812">Transmembrane</keyword>
<dbReference type="EC" id="2.7.13.3" evidence="3"/>
<keyword evidence="14" id="KW-1185">Reference proteome</keyword>
<dbReference type="CDD" id="cd00082">
    <property type="entry name" value="HisKA"/>
    <property type="match status" value="1"/>
</dbReference>
<accession>A0ABM8X3M5</accession>
<evidence type="ECO:0000256" key="8">
    <source>
        <dbReference type="ARBA" id="ARBA00022777"/>
    </source>
</evidence>
<gene>
    <name evidence="13" type="primary">envZ_2</name>
    <name evidence="13" type="ORF">LMG21510_02592</name>
</gene>